<organism evidence="2">
    <name type="scientific">Candidatus Kentrum sp. LFY</name>
    <dbReference type="NCBI Taxonomy" id="2126342"/>
    <lineage>
        <taxon>Bacteria</taxon>
        <taxon>Pseudomonadati</taxon>
        <taxon>Pseudomonadota</taxon>
        <taxon>Gammaproteobacteria</taxon>
        <taxon>Candidatus Kentrum</taxon>
    </lineage>
</organism>
<protein>
    <recommendedName>
        <fullName evidence="3">Lipoprotein</fullName>
    </recommendedName>
</protein>
<feature type="chain" id="PRO_5019110399" description="Lipoprotein" evidence="1">
    <location>
        <begin position="24"/>
        <end position="276"/>
    </location>
</feature>
<dbReference type="AlphaFoldDB" id="A0A450USS9"/>
<feature type="signal peptide" evidence="1">
    <location>
        <begin position="1"/>
        <end position="23"/>
    </location>
</feature>
<keyword evidence="1" id="KW-0732">Signal</keyword>
<name>A0A450USS9_9GAMM</name>
<reference evidence="2" key="1">
    <citation type="submission" date="2019-02" db="EMBL/GenBank/DDBJ databases">
        <authorList>
            <person name="Gruber-Vodicka R. H."/>
            <person name="Seah K. B. B."/>
        </authorList>
    </citation>
    <scope>NUCLEOTIDE SEQUENCE</scope>
    <source>
        <strain evidence="2">BECK_M6</strain>
    </source>
</reference>
<accession>A0A450USS9</accession>
<gene>
    <name evidence="2" type="ORF">BECKLFY1418A_GA0070994_10513</name>
</gene>
<evidence type="ECO:0000313" key="2">
    <source>
        <dbReference type="EMBL" id="VFJ95516.1"/>
    </source>
</evidence>
<sequence>MNPSKKLSSVTSAAVMLALSGCATVSQPVYKVPENNDCTQAGVSKGMCKKFDGIPYVLPRTALKITIPVVTTTQKEGSFVSEAREIFAKKEKEGKCKWKEDNECSNEFWGKFEEGGDACLKRVFDRASEVGVKIEKDRKYGQITTNRLGKISVASEAMPDPKQLYFVEAKGGMFENRGVDITFAPGGIFKEITASAEDKTVEFAAKTLGSVLGAVAKFGYHTGRDDSNGCTSDIYKNVANRALDKLAYIEEFQGMRADMLTEGVPGEEKTKFELRL</sequence>
<evidence type="ECO:0008006" key="3">
    <source>
        <dbReference type="Google" id="ProtNLM"/>
    </source>
</evidence>
<dbReference type="EMBL" id="CAADFH010000051">
    <property type="protein sequence ID" value="VFJ95516.1"/>
    <property type="molecule type" value="Genomic_DNA"/>
</dbReference>
<dbReference type="PROSITE" id="PS51257">
    <property type="entry name" value="PROKAR_LIPOPROTEIN"/>
    <property type="match status" value="1"/>
</dbReference>
<proteinExistence type="predicted"/>
<evidence type="ECO:0000256" key="1">
    <source>
        <dbReference type="SAM" id="SignalP"/>
    </source>
</evidence>